<dbReference type="Proteomes" id="UP000664632">
    <property type="component" value="Unassembled WGS sequence"/>
</dbReference>
<keyword evidence="14" id="KW-1185">Reference proteome</keyword>
<comment type="catalytic activity">
    <reaction evidence="11">
        <text>7-carboxy-7-carbaguanine + NH4(+) + 2 ATP = 7-cyano-7-carbaguanine + 2 AMP + 2 diphosphate + 2 H(+)</text>
        <dbReference type="Rhea" id="RHEA:27982"/>
        <dbReference type="ChEBI" id="CHEBI:15378"/>
        <dbReference type="ChEBI" id="CHEBI:28938"/>
        <dbReference type="ChEBI" id="CHEBI:30616"/>
        <dbReference type="ChEBI" id="CHEBI:33019"/>
        <dbReference type="ChEBI" id="CHEBI:45075"/>
        <dbReference type="ChEBI" id="CHEBI:61036"/>
        <dbReference type="ChEBI" id="CHEBI:456215"/>
        <dbReference type="EC" id="6.3.4.20"/>
    </reaction>
</comment>
<evidence type="ECO:0000256" key="11">
    <source>
        <dbReference type="ARBA" id="ARBA00047890"/>
    </source>
</evidence>
<dbReference type="InterPro" id="IPR014729">
    <property type="entry name" value="Rossmann-like_a/b/a_fold"/>
</dbReference>
<dbReference type="PANTHER" id="PTHR42914">
    <property type="entry name" value="7-CYANO-7-DEAZAGUANINE SYNTHASE"/>
    <property type="match status" value="1"/>
</dbReference>
<dbReference type="InterPro" id="IPR036736">
    <property type="entry name" value="ACP-like_sf"/>
</dbReference>
<evidence type="ECO:0000256" key="9">
    <source>
        <dbReference type="ARBA" id="ARBA00037993"/>
    </source>
</evidence>
<keyword evidence="6" id="KW-0547">Nucleotide-binding</keyword>
<sequence length="457" mass="52971">MKKLMYIPVSANISLVEENKNLVDSSYSFEETTKTDLYFELSSELRNKIKNDFILEYCLSIAIAEAYDADEIIIPVNIAYIAQQTDNVSGFLHALKRLAHAGTLKKINVRFSESDNYFREYKFNANYLNEILSNLNIKSALNIYSGGLDCTVASAYLEKEKIKQQYIFYDYGQNNIKEEKLCVKKQCVSRNIDVADITFDKELKNFFNHIKFSTGLLSNKKITLKNKKDEYVPFRNSLFIAYSLNFSYSEDKDITHIITGSHLDDVNSPDNNPLYYNIWNNLLKLTHHYNHTSVLPILFKFGGKTEVVKLGHDLNVDFSQTWTCHNKSIRDEILIQCGNCNDCKVREEAFKKNHLMDPMQTAYLETTSKVEHDMEHVDLILDLIKKIKESEETYDLSSYASKSLEEFGFDSLMAIHLITLLEDRYDIEIDGDYLIDFNYKNPIEIGLLINKVRLIDE</sequence>
<dbReference type="PROSITE" id="PS50075">
    <property type="entry name" value="CARRIER"/>
    <property type="match status" value="1"/>
</dbReference>
<evidence type="ECO:0000256" key="3">
    <source>
        <dbReference type="ARBA" id="ARBA00022553"/>
    </source>
</evidence>
<evidence type="ECO:0000256" key="8">
    <source>
        <dbReference type="ARBA" id="ARBA00022840"/>
    </source>
</evidence>
<keyword evidence="2" id="KW-0596">Phosphopantetheine</keyword>
<keyword evidence="3" id="KW-0597">Phosphoprotein</keyword>
<dbReference type="PANTHER" id="PTHR42914:SF1">
    <property type="entry name" value="7-CYANO-7-DEAZAGUANINE SYNTHASE"/>
    <property type="match status" value="1"/>
</dbReference>
<evidence type="ECO:0000256" key="2">
    <source>
        <dbReference type="ARBA" id="ARBA00022450"/>
    </source>
</evidence>
<protein>
    <recommendedName>
        <fullName evidence="10">7-cyano-7-deazaguanine synthase</fullName>
        <ecNumber evidence="10">6.3.4.20</ecNumber>
    </recommendedName>
</protein>
<evidence type="ECO:0000256" key="10">
    <source>
        <dbReference type="ARBA" id="ARBA00039149"/>
    </source>
</evidence>
<comment type="similarity">
    <text evidence="9">Belongs to the QueC family.</text>
</comment>
<dbReference type="Pfam" id="PF06508">
    <property type="entry name" value="QueC"/>
    <property type="match status" value="1"/>
</dbReference>
<evidence type="ECO:0000256" key="6">
    <source>
        <dbReference type="ARBA" id="ARBA00022741"/>
    </source>
</evidence>
<keyword evidence="7" id="KW-0862">Zinc</keyword>
<dbReference type="EMBL" id="JAFLWD010000006">
    <property type="protein sequence ID" value="MBO0439262.1"/>
    <property type="molecule type" value="Genomic_DNA"/>
</dbReference>
<dbReference type="SUPFAM" id="SSF47336">
    <property type="entry name" value="ACP-like"/>
    <property type="match status" value="1"/>
</dbReference>
<dbReference type="InterPro" id="IPR006162">
    <property type="entry name" value="Ppantetheine_attach_site"/>
</dbReference>
<dbReference type="Pfam" id="PF00550">
    <property type="entry name" value="PP-binding"/>
    <property type="match status" value="1"/>
</dbReference>
<dbReference type="Gene3D" id="3.40.50.620">
    <property type="entry name" value="HUPs"/>
    <property type="match status" value="1"/>
</dbReference>
<keyword evidence="8" id="KW-0067">ATP-binding</keyword>
<dbReference type="InterPro" id="IPR018317">
    <property type="entry name" value="QueC"/>
</dbReference>
<evidence type="ECO:0000256" key="4">
    <source>
        <dbReference type="ARBA" id="ARBA00022598"/>
    </source>
</evidence>
<evidence type="ECO:0000256" key="7">
    <source>
        <dbReference type="ARBA" id="ARBA00022833"/>
    </source>
</evidence>
<reference evidence="13 14" key="1">
    <citation type="submission" date="2021-03" db="EMBL/GenBank/DDBJ databases">
        <title>Enterococcal diversity collection.</title>
        <authorList>
            <person name="Gilmore M.S."/>
            <person name="Schwartzman J."/>
            <person name="Van Tyne D."/>
            <person name="Martin M."/>
            <person name="Earl A.M."/>
            <person name="Manson A.L."/>
            <person name="Straub T."/>
            <person name="Salamzade R."/>
            <person name="Saavedra J."/>
            <person name="Lebreton F."/>
            <person name="Prichula J."/>
            <person name="Schaufler K."/>
            <person name="Gaca A."/>
            <person name="Sgardioli B."/>
            <person name="Wagenaar J."/>
            <person name="Strong T."/>
        </authorList>
    </citation>
    <scope>NUCLEOTIDE SEQUENCE [LARGE SCALE GENOMIC DNA]</scope>
    <source>
        <strain evidence="13 14">DIV0869a</strain>
    </source>
</reference>
<evidence type="ECO:0000313" key="13">
    <source>
        <dbReference type="EMBL" id="MBO0439262.1"/>
    </source>
</evidence>
<evidence type="ECO:0000259" key="12">
    <source>
        <dbReference type="PROSITE" id="PS50075"/>
    </source>
</evidence>
<gene>
    <name evidence="13" type="ORF">JZO69_02665</name>
</gene>
<accession>A0ABS3GVH7</accession>
<comment type="pathway">
    <text evidence="1">Purine metabolism; 7-cyano-7-deazaguanine biosynthesis.</text>
</comment>
<evidence type="ECO:0000256" key="5">
    <source>
        <dbReference type="ARBA" id="ARBA00022723"/>
    </source>
</evidence>
<keyword evidence="4" id="KW-0436">Ligase</keyword>
<dbReference type="Gene3D" id="1.10.1200.10">
    <property type="entry name" value="ACP-like"/>
    <property type="match status" value="1"/>
</dbReference>
<feature type="domain" description="Carrier" evidence="12">
    <location>
        <begin position="375"/>
        <end position="453"/>
    </location>
</feature>
<keyword evidence="5" id="KW-0479">Metal-binding</keyword>
<evidence type="ECO:0000256" key="1">
    <source>
        <dbReference type="ARBA" id="ARBA00005061"/>
    </source>
</evidence>
<dbReference type="SUPFAM" id="SSF52402">
    <property type="entry name" value="Adenine nucleotide alpha hydrolases-like"/>
    <property type="match status" value="1"/>
</dbReference>
<evidence type="ECO:0000313" key="14">
    <source>
        <dbReference type="Proteomes" id="UP000664632"/>
    </source>
</evidence>
<dbReference type="EC" id="6.3.4.20" evidence="10"/>
<dbReference type="RefSeq" id="WP_207111358.1">
    <property type="nucleotide sequence ID" value="NZ_JAFLWD010000006.1"/>
</dbReference>
<comment type="caution">
    <text evidence="13">The sequence shown here is derived from an EMBL/GenBank/DDBJ whole genome shotgun (WGS) entry which is preliminary data.</text>
</comment>
<proteinExistence type="inferred from homology"/>
<dbReference type="PROSITE" id="PS00012">
    <property type="entry name" value="PHOSPHOPANTETHEINE"/>
    <property type="match status" value="1"/>
</dbReference>
<dbReference type="InterPro" id="IPR009081">
    <property type="entry name" value="PP-bd_ACP"/>
</dbReference>
<organism evidence="13 14">
    <name type="scientific">Candidatus Enterococcus ikei</name>
    <dbReference type="NCBI Taxonomy" id="2815326"/>
    <lineage>
        <taxon>Bacteria</taxon>
        <taxon>Bacillati</taxon>
        <taxon>Bacillota</taxon>
        <taxon>Bacilli</taxon>
        <taxon>Lactobacillales</taxon>
        <taxon>Enterococcaceae</taxon>
        <taxon>Enterococcus</taxon>
    </lineage>
</organism>
<name>A0ABS3GVH7_9ENTE</name>